<evidence type="ECO:0000313" key="2">
    <source>
        <dbReference type="EMBL" id="RIB08099.1"/>
    </source>
</evidence>
<keyword evidence="2" id="KW-0430">Lectin</keyword>
<dbReference type="EMBL" id="QKWP01001552">
    <property type="protein sequence ID" value="RIB08099.1"/>
    <property type="molecule type" value="Genomic_DNA"/>
</dbReference>
<protein>
    <submittedName>
        <fullName evidence="2">Jacalin-like lectin domain-containing protein</fullName>
    </submittedName>
</protein>
<dbReference type="InterPro" id="IPR053002">
    <property type="entry name" value="Metalloproteinase_M10B"/>
</dbReference>
<dbReference type="InterPro" id="IPR001229">
    <property type="entry name" value="Jacalin-like_lectin_dom"/>
</dbReference>
<dbReference type="SUPFAM" id="SSF51101">
    <property type="entry name" value="Mannose-binding lectins"/>
    <property type="match status" value="1"/>
</dbReference>
<dbReference type="Pfam" id="PF01419">
    <property type="entry name" value="Jacalin"/>
    <property type="match status" value="1"/>
</dbReference>
<comment type="caution">
    <text evidence="2">The sequence shown here is derived from an EMBL/GenBank/DDBJ whole genome shotgun (WGS) entry which is preliminary data.</text>
</comment>
<feature type="domain" description="Jacalin-type lectin" evidence="1">
    <location>
        <begin position="67"/>
        <end position="197"/>
    </location>
</feature>
<evidence type="ECO:0000259" key="1">
    <source>
        <dbReference type="PROSITE" id="PS51752"/>
    </source>
</evidence>
<keyword evidence="3" id="KW-1185">Reference proteome</keyword>
<dbReference type="GO" id="GO:0030246">
    <property type="term" value="F:carbohydrate binding"/>
    <property type="evidence" value="ECO:0007669"/>
    <property type="project" value="UniProtKB-KW"/>
</dbReference>
<dbReference type="Proteomes" id="UP000266673">
    <property type="component" value="Unassembled WGS sequence"/>
</dbReference>
<evidence type="ECO:0000313" key="3">
    <source>
        <dbReference type="Proteomes" id="UP000266673"/>
    </source>
</evidence>
<dbReference type="PROSITE" id="PS51752">
    <property type="entry name" value="JACALIN_LECTIN"/>
    <property type="match status" value="1"/>
</dbReference>
<gene>
    <name evidence="2" type="ORF">C2G38_374364</name>
</gene>
<reference evidence="2 3" key="1">
    <citation type="submission" date="2018-06" db="EMBL/GenBank/DDBJ databases">
        <title>Comparative genomics reveals the genomic features of Rhizophagus irregularis, R. cerebriforme, R. diaphanum and Gigaspora rosea, and their symbiotic lifestyle signature.</title>
        <authorList>
            <person name="Morin E."/>
            <person name="San Clemente H."/>
            <person name="Chen E.C.H."/>
            <person name="De La Providencia I."/>
            <person name="Hainaut M."/>
            <person name="Kuo A."/>
            <person name="Kohler A."/>
            <person name="Murat C."/>
            <person name="Tang N."/>
            <person name="Roy S."/>
            <person name="Loubradou J."/>
            <person name="Henrissat B."/>
            <person name="Grigoriev I.V."/>
            <person name="Corradi N."/>
            <person name="Roux C."/>
            <person name="Martin F.M."/>
        </authorList>
    </citation>
    <scope>NUCLEOTIDE SEQUENCE [LARGE SCALE GENOMIC DNA]</scope>
    <source>
        <strain evidence="2 3">DAOM 194757</strain>
    </source>
</reference>
<dbReference type="InterPro" id="IPR036404">
    <property type="entry name" value="Jacalin-like_lectin_dom_sf"/>
</dbReference>
<dbReference type="Gene3D" id="2.100.10.30">
    <property type="entry name" value="Jacalin-like lectin domain"/>
    <property type="match status" value="1"/>
</dbReference>
<dbReference type="PANTHER" id="PTHR21054">
    <property type="entry name" value="ZINC METALLOPROTEINASE-RELATED"/>
    <property type="match status" value="1"/>
</dbReference>
<name>A0A397UH24_9GLOM</name>
<accession>A0A397UH24</accession>
<organism evidence="2 3">
    <name type="scientific">Gigaspora rosea</name>
    <dbReference type="NCBI Taxonomy" id="44941"/>
    <lineage>
        <taxon>Eukaryota</taxon>
        <taxon>Fungi</taxon>
        <taxon>Fungi incertae sedis</taxon>
        <taxon>Mucoromycota</taxon>
        <taxon>Glomeromycotina</taxon>
        <taxon>Glomeromycetes</taxon>
        <taxon>Diversisporales</taxon>
        <taxon>Gigasporaceae</taxon>
        <taxon>Gigaspora</taxon>
    </lineage>
</organism>
<dbReference type="OrthoDB" id="74460at2759"/>
<proteinExistence type="predicted"/>
<dbReference type="PANTHER" id="PTHR21054:SF2">
    <property type="entry name" value="MIP04191P"/>
    <property type="match status" value="1"/>
</dbReference>
<dbReference type="AlphaFoldDB" id="A0A397UH24"/>
<sequence>MNRVRWKHGDELTLHVIGKNQTENTLQNAHAFLYNSHIIVPIHGKVLRSMRLGRDEGQEFQAIFNKPQSSFQKSSSSSIYSFSPKKPYLSQIIIKAGHYIDSITFIWSDNTVIETGGDGGSEHEFTLDEDEKIVGLNVRAGWHIDGIEIKTNKKSSGWIGGSGGSMRLLHVPKGHEMIGIYGSGDCYVNSLGIIYKKL</sequence>
<dbReference type="SMART" id="SM00915">
    <property type="entry name" value="Jacalin"/>
    <property type="match status" value="1"/>
</dbReference>